<evidence type="ECO:0000256" key="1">
    <source>
        <dbReference type="SAM" id="SignalP"/>
    </source>
</evidence>
<protein>
    <submittedName>
        <fullName evidence="2">Putative secreted peptide</fullName>
    </submittedName>
</protein>
<dbReference type="EMBL" id="GGFM01012265">
    <property type="protein sequence ID" value="MBW33016.1"/>
    <property type="molecule type" value="Transcribed_RNA"/>
</dbReference>
<organism evidence="2">
    <name type="scientific">Anopheles braziliensis</name>
    <dbReference type="NCBI Taxonomy" id="58242"/>
    <lineage>
        <taxon>Eukaryota</taxon>
        <taxon>Metazoa</taxon>
        <taxon>Ecdysozoa</taxon>
        <taxon>Arthropoda</taxon>
        <taxon>Hexapoda</taxon>
        <taxon>Insecta</taxon>
        <taxon>Pterygota</taxon>
        <taxon>Neoptera</taxon>
        <taxon>Endopterygota</taxon>
        <taxon>Diptera</taxon>
        <taxon>Nematocera</taxon>
        <taxon>Culicoidea</taxon>
        <taxon>Culicidae</taxon>
        <taxon>Anophelinae</taxon>
        <taxon>Anopheles</taxon>
    </lineage>
</organism>
<feature type="signal peptide" evidence="1">
    <location>
        <begin position="1"/>
        <end position="25"/>
    </location>
</feature>
<dbReference type="AlphaFoldDB" id="A0A2M3ZWS3"/>
<accession>A0A2M3ZWS3</accession>
<sequence length="92" mass="9809">MTTARRMGTIHFFTVFALVAAHTRALAADAVPVAIAIRYFAFVVPQRAFLALPARITLALAVDVFTPLGAQYRADTFTAIIATETGIALAVT</sequence>
<name>A0A2M3ZWS3_9DIPT</name>
<evidence type="ECO:0000313" key="2">
    <source>
        <dbReference type="EMBL" id="MBW33016.1"/>
    </source>
</evidence>
<feature type="chain" id="PRO_5014875972" evidence="1">
    <location>
        <begin position="26"/>
        <end position="92"/>
    </location>
</feature>
<reference evidence="2" key="1">
    <citation type="submission" date="2018-01" db="EMBL/GenBank/DDBJ databases">
        <title>An insight into the sialome of Amazonian anophelines.</title>
        <authorList>
            <person name="Ribeiro J.M."/>
            <person name="Scarpassa V."/>
            <person name="Calvo E."/>
        </authorList>
    </citation>
    <scope>NUCLEOTIDE SEQUENCE</scope>
    <source>
        <tissue evidence="2">Salivary glands</tissue>
    </source>
</reference>
<keyword evidence="1" id="KW-0732">Signal</keyword>
<proteinExistence type="predicted"/>